<dbReference type="SMART" id="SM00353">
    <property type="entry name" value="HLH"/>
    <property type="match status" value="1"/>
</dbReference>
<accession>C4R5A7</accession>
<dbReference type="RefSeq" id="XP_002492922.1">
    <property type="nucleotide sequence ID" value="XM_002492877.1"/>
</dbReference>
<dbReference type="GeneID" id="8200394"/>
<dbReference type="OMA" id="NCVPTLR"/>
<dbReference type="PANTHER" id="PTHR47336:SF2">
    <property type="entry name" value="TRANSCRIPTION FACTOR HMS1-RELATED"/>
    <property type="match status" value="1"/>
</dbReference>
<evidence type="ECO:0000313" key="4">
    <source>
        <dbReference type="Proteomes" id="UP000000314"/>
    </source>
</evidence>
<dbReference type="InterPro" id="IPR052099">
    <property type="entry name" value="Regulatory_TF_Diverse"/>
</dbReference>
<evidence type="ECO:0000313" key="3">
    <source>
        <dbReference type="EMBL" id="CAY70743.1"/>
    </source>
</evidence>
<reference evidence="3 4" key="1">
    <citation type="journal article" date="2009" name="Nat. Biotechnol.">
        <title>Genome sequence of the recombinant protein production host Pichia pastoris.</title>
        <authorList>
            <person name="De Schutter K."/>
            <person name="Lin Y.C."/>
            <person name="Tiels P."/>
            <person name="Van Hecke A."/>
            <person name="Glinka S."/>
            <person name="Weber-Lehmann J."/>
            <person name="Rouze P."/>
            <person name="Van de Peer Y."/>
            <person name="Callewaert N."/>
        </authorList>
    </citation>
    <scope>NUCLEOTIDE SEQUENCE [LARGE SCALE GENOMIC DNA]</scope>
    <source>
        <strain evidence="4">GS115 / ATCC 20864</strain>
    </source>
</reference>
<sequence>MVNVKFEDYSSLLESLDQNIDQANRREDPFAKQMQGVKPRLSTMSYSSAGSYTPDSSPDMIFNQEQYNENQFNENMFNNDLYSTLSELPELSNMSSSMSGTSENNSPHSTELNDLGMLNGINFGSSADTNNTVGSSVNTTIGDQVLLPVVDMERNDAIAASAAHQSIKDSKVAKPRKKMKSSHNLIEKKYRTNINSKILELRNCVPTLRIVISRNGGGNSGDEFSKDYEGLGYSDDESKLDGLQPARKLNKATILAKSVEYIKHLEYRNSLLTTENEKLKEIIQNSGAATDSGSGNMMNKLIIGSLACLAGGSTLNDMSNDSRSLMTMPIFIFNSNETTLALKPLLGIVKGFLAIYVLYLVIAPLFHSSTVCIEKDEKTIANENNESPDWPQGKQGGFFSLLVNIATSGLSVALNRDPYAPMMQAFYFKQLSLYGNGSSLASYIAASYWRCARQSRNQIPATDSKSQYLLENFEYAQVFEIKSMNTLLAKYPNLKLNRTHFVEQVSKLLCDSLLENCIHKMIELEALKLQKKEQLAADDTEQEEQTERTISEFQEQRDQYLKHASQLSSTNEQLLKCKLIKCMIDTSLENLQECGRLIQTFTSNKLSKDLVACFTCCIICALSEGSPSIEQVNLFIDRLNLPNYTNVYVKNTKVSLLLYVSLLTMVNSLPDSTYSQRFVQVDSDSDEEDALDSDSVGSGSYDNHLVRDKLTNILSNLRIITGTPKSKNDLAIIESTTLKSILIDGLVSRINLLDHA</sequence>
<dbReference type="PANTHER" id="PTHR47336">
    <property type="entry name" value="TRANSCRIPTION FACTOR HMS1-RELATED"/>
    <property type="match status" value="1"/>
</dbReference>
<dbReference type="SUPFAM" id="SSF47459">
    <property type="entry name" value="HLH, helix-loop-helix DNA-binding domain"/>
    <property type="match status" value="1"/>
</dbReference>
<proteinExistence type="predicted"/>
<dbReference type="EMBL" id="FN392321">
    <property type="protein sequence ID" value="CAY70743.1"/>
    <property type="molecule type" value="Genomic_DNA"/>
</dbReference>
<dbReference type="KEGG" id="ppa:PAS_chr3_1209"/>
<dbReference type="InterPro" id="IPR036638">
    <property type="entry name" value="HLH_DNA-bd_sf"/>
</dbReference>
<dbReference type="Pfam" id="PF00010">
    <property type="entry name" value="HLH"/>
    <property type="match status" value="1"/>
</dbReference>
<gene>
    <name evidence="3" type="ordered locus">PAS_chr3_1209</name>
</gene>
<dbReference type="OrthoDB" id="2133190at2759"/>
<dbReference type="Proteomes" id="UP000000314">
    <property type="component" value="Chromosome 3"/>
</dbReference>
<dbReference type="AlphaFoldDB" id="C4R5A7"/>
<dbReference type="InterPro" id="IPR011598">
    <property type="entry name" value="bHLH_dom"/>
</dbReference>
<evidence type="ECO:0000256" key="1">
    <source>
        <dbReference type="SAM" id="MobiDB-lite"/>
    </source>
</evidence>
<keyword evidence="4" id="KW-1185">Reference proteome</keyword>
<evidence type="ECO:0000259" key="2">
    <source>
        <dbReference type="PROSITE" id="PS50888"/>
    </source>
</evidence>
<dbReference type="PROSITE" id="PS50888">
    <property type="entry name" value="BHLH"/>
    <property type="match status" value="1"/>
</dbReference>
<name>C4R5A7_KOMPG</name>
<dbReference type="eggNOG" id="KOG2588">
    <property type="taxonomic scope" value="Eukaryota"/>
</dbReference>
<dbReference type="HOGENOM" id="CLU_416813_0_0_1"/>
<feature type="region of interest" description="Disordered" evidence="1">
    <location>
        <begin position="32"/>
        <end position="56"/>
    </location>
</feature>
<feature type="compositionally biased region" description="Polar residues" evidence="1">
    <location>
        <begin position="42"/>
        <end position="56"/>
    </location>
</feature>
<feature type="domain" description="BHLH" evidence="2">
    <location>
        <begin position="178"/>
        <end position="265"/>
    </location>
</feature>
<organism evidence="3 4">
    <name type="scientific">Komagataella phaffii (strain GS115 / ATCC 20864)</name>
    <name type="common">Yeast</name>
    <name type="synonym">Pichia pastoris</name>
    <dbReference type="NCBI Taxonomy" id="644223"/>
    <lineage>
        <taxon>Eukaryota</taxon>
        <taxon>Fungi</taxon>
        <taxon>Dikarya</taxon>
        <taxon>Ascomycota</taxon>
        <taxon>Saccharomycotina</taxon>
        <taxon>Pichiomycetes</taxon>
        <taxon>Pichiales</taxon>
        <taxon>Pichiaceae</taxon>
        <taxon>Komagataella</taxon>
    </lineage>
</organism>
<dbReference type="GO" id="GO:0046983">
    <property type="term" value="F:protein dimerization activity"/>
    <property type="evidence" value="ECO:0007669"/>
    <property type="project" value="InterPro"/>
</dbReference>
<dbReference type="STRING" id="644223.C4R5A7"/>
<dbReference type="InParanoid" id="C4R5A7"/>
<protein>
    <recommendedName>
        <fullName evidence="2">BHLH domain-containing protein</fullName>
    </recommendedName>
</protein>
<dbReference type="Gene3D" id="4.10.280.10">
    <property type="entry name" value="Helix-loop-helix DNA-binding domain"/>
    <property type="match status" value="1"/>
</dbReference>